<protein>
    <submittedName>
        <fullName evidence="1">Uncharacterized protein</fullName>
    </submittedName>
</protein>
<dbReference type="Proteomes" id="UP001498398">
    <property type="component" value="Unassembled WGS sequence"/>
</dbReference>
<gene>
    <name evidence="1" type="ORF">VKT23_017908</name>
</gene>
<accession>A0ABR1IQI4</accession>
<evidence type="ECO:0000313" key="1">
    <source>
        <dbReference type="EMBL" id="KAK7438573.1"/>
    </source>
</evidence>
<name>A0ABR1IQI4_9AGAR</name>
<dbReference type="SUPFAM" id="SSF52047">
    <property type="entry name" value="RNI-like"/>
    <property type="match status" value="1"/>
</dbReference>
<keyword evidence="2" id="KW-1185">Reference proteome</keyword>
<dbReference type="InterPro" id="IPR032675">
    <property type="entry name" value="LRR_dom_sf"/>
</dbReference>
<evidence type="ECO:0000313" key="2">
    <source>
        <dbReference type="Proteomes" id="UP001498398"/>
    </source>
</evidence>
<reference evidence="1 2" key="1">
    <citation type="submission" date="2024-01" db="EMBL/GenBank/DDBJ databases">
        <title>A draft genome for the cacao thread blight pathogen Marasmiellus scandens.</title>
        <authorList>
            <person name="Baruah I.K."/>
            <person name="Leung J."/>
            <person name="Bukari Y."/>
            <person name="Amoako-Attah I."/>
            <person name="Meinhardt L.W."/>
            <person name="Bailey B.A."/>
            <person name="Cohen S.P."/>
        </authorList>
    </citation>
    <scope>NUCLEOTIDE SEQUENCE [LARGE SCALE GENOMIC DNA]</scope>
    <source>
        <strain evidence="1 2">GH-19</strain>
    </source>
</reference>
<dbReference type="EMBL" id="JBANRG010000078">
    <property type="protein sequence ID" value="KAK7438573.1"/>
    <property type="molecule type" value="Genomic_DNA"/>
</dbReference>
<comment type="caution">
    <text evidence="1">The sequence shown here is derived from an EMBL/GenBank/DDBJ whole genome shotgun (WGS) entry which is preliminary data.</text>
</comment>
<proteinExistence type="predicted"/>
<organism evidence="1 2">
    <name type="scientific">Marasmiellus scandens</name>
    <dbReference type="NCBI Taxonomy" id="2682957"/>
    <lineage>
        <taxon>Eukaryota</taxon>
        <taxon>Fungi</taxon>
        <taxon>Dikarya</taxon>
        <taxon>Basidiomycota</taxon>
        <taxon>Agaricomycotina</taxon>
        <taxon>Agaricomycetes</taxon>
        <taxon>Agaricomycetidae</taxon>
        <taxon>Agaricales</taxon>
        <taxon>Marasmiineae</taxon>
        <taxon>Omphalotaceae</taxon>
        <taxon>Marasmiellus</taxon>
    </lineage>
</organism>
<dbReference type="Gene3D" id="3.80.10.10">
    <property type="entry name" value="Ribonuclease Inhibitor"/>
    <property type="match status" value="1"/>
</dbReference>
<sequence length="311" mass="35927">MVEVEIDGLVKILRKNHLTLESLAIHNLSFRYVDDLGPLLSNLGRNPHLRSLYLSIDDTSSSKHSSTQTNVCFPRTVRPKLQFLHVGMSVALSFNSYLEFIFLGTESLFDLSSLQTLTIELEEIVAEEYGAMVVSHCTSITTLKVDVTDYDLRWAHVDDPLLRSLSGLRKLEHLEIHFFKGFNFPRQLLELAHLWIPILSNIVHFSFTCLPIWFRATRPSDSDHSGGRWDYLEIAHSVLQLDAYLSSLVDRARNLKEITMIVADDAPSSKDIRELYPQTNARFTLHFHRVPRKWIHRRSNYYYPNTLSDNE</sequence>